<evidence type="ECO:0000256" key="1">
    <source>
        <dbReference type="ARBA" id="ARBA00022801"/>
    </source>
</evidence>
<dbReference type="Proteomes" id="UP000292886">
    <property type="component" value="Chromosome"/>
</dbReference>
<evidence type="ECO:0000313" key="3">
    <source>
        <dbReference type="EMBL" id="QBO36300.1"/>
    </source>
</evidence>
<dbReference type="Gene3D" id="3.40.50.1820">
    <property type="entry name" value="alpha/beta hydrolase"/>
    <property type="match status" value="1"/>
</dbReference>
<dbReference type="GO" id="GO:0016787">
    <property type="term" value="F:hydrolase activity"/>
    <property type="evidence" value="ECO:0007669"/>
    <property type="project" value="UniProtKB-KW"/>
</dbReference>
<reference evidence="4" key="1">
    <citation type="submission" date="2019-03" db="EMBL/GenBank/DDBJ databases">
        <title>Weissella sp. 26KH-42 Genome sequencing.</title>
        <authorList>
            <person name="Heo J."/>
            <person name="Kim S.-J."/>
            <person name="Kim J.-S."/>
            <person name="Hong S.-B."/>
            <person name="Kwon S.-W."/>
        </authorList>
    </citation>
    <scope>NUCLEOTIDE SEQUENCE [LARGE SCALE GENOMIC DNA]</scope>
    <source>
        <strain evidence="4">26KH-42</strain>
    </source>
</reference>
<dbReference type="SUPFAM" id="SSF53474">
    <property type="entry name" value="alpha/beta-Hydrolases"/>
    <property type="match status" value="1"/>
</dbReference>
<keyword evidence="4" id="KW-1185">Reference proteome</keyword>
<gene>
    <name evidence="3" type="ORF">EQG49_07400</name>
</gene>
<evidence type="ECO:0000259" key="2">
    <source>
        <dbReference type="Pfam" id="PF20434"/>
    </source>
</evidence>
<dbReference type="InterPro" id="IPR029058">
    <property type="entry name" value="AB_hydrolase_fold"/>
</dbReference>
<dbReference type="AlphaFoldDB" id="A0A4P6YU93"/>
<dbReference type="PANTHER" id="PTHR48081:SF13">
    <property type="entry name" value="ALPHA_BETA HYDROLASE"/>
    <property type="match status" value="1"/>
</dbReference>
<dbReference type="PANTHER" id="PTHR48081">
    <property type="entry name" value="AB HYDROLASE SUPERFAMILY PROTEIN C4A8.06C"/>
    <property type="match status" value="1"/>
</dbReference>
<keyword evidence="1 3" id="KW-0378">Hydrolase</keyword>
<name>A0A4P6YU93_9LACO</name>
<accession>A0A4P6YU93</accession>
<feature type="domain" description="BD-FAE-like" evidence="2">
    <location>
        <begin position="35"/>
        <end position="250"/>
    </location>
</feature>
<sequence length="295" mass="33104">MKFIERDYQFEPADVSGIDKQYHDVAYMAGSRHTLDIYYPNVPRETYPVIIDIYGGGLYFGEKSSHKLQNSLALTEAGYVVVSPNYSLIWQAPFPTQIYEMKAVIRWVRAQAKQYQFDPERIVLSGESSGAHLAVLTAATASVNKMWSDFGDYLTVDDTVAAVIASYGPYEFDTFAAQFAVLGIDNKYAETGTAGSFEGQMFNQRAPKDVPELIREYNPATYFTPAMPPLMLLAGTADKVVPVLQSQNLAVQALNSMDAKKVTWRWINDANHGPKDFATPAIYEYKRNWLANWLA</sequence>
<dbReference type="KEGG" id="wei:EQG49_07400"/>
<dbReference type="Pfam" id="PF20434">
    <property type="entry name" value="BD-FAE"/>
    <property type="match status" value="1"/>
</dbReference>
<dbReference type="InterPro" id="IPR050300">
    <property type="entry name" value="GDXG_lipolytic_enzyme"/>
</dbReference>
<evidence type="ECO:0000313" key="4">
    <source>
        <dbReference type="Proteomes" id="UP000292886"/>
    </source>
</evidence>
<dbReference type="RefSeq" id="WP_133363377.1">
    <property type="nucleotide sequence ID" value="NZ_CP037940.1"/>
</dbReference>
<dbReference type="OrthoDB" id="9815425at2"/>
<organism evidence="3 4">
    <name type="scientific">Periweissella cryptocerci</name>
    <dbReference type="NCBI Taxonomy" id="2506420"/>
    <lineage>
        <taxon>Bacteria</taxon>
        <taxon>Bacillati</taxon>
        <taxon>Bacillota</taxon>
        <taxon>Bacilli</taxon>
        <taxon>Lactobacillales</taxon>
        <taxon>Lactobacillaceae</taxon>
        <taxon>Periweissella</taxon>
    </lineage>
</organism>
<proteinExistence type="predicted"/>
<dbReference type="EMBL" id="CP037940">
    <property type="protein sequence ID" value="QBO36300.1"/>
    <property type="molecule type" value="Genomic_DNA"/>
</dbReference>
<dbReference type="InterPro" id="IPR049492">
    <property type="entry name" value="BD-FAE-like_dom"/>
</dbReference>
<protein>
    <submittedName>
        <fullName evidence="3">Alpha/beta hydrolase</fullName>
    </submittedName>
</protein>